<evidence type="ECO:0000259" key="4">
    <source>
        <dbReference type="Pfam" id="PF21302"/>
    </source>
</evidence>
<feature type="binding site" evidence="1">
    <location>
        <position position="26"/>
    </location>
    <ligand>
        <name>Zn(2+)</name>
        <dbReference type="ChEBI" id="CHEBI:29105"/>
    </ligand>
</feature>
<keyword evidence="1" id="KW-0862">Zinc</keyword>
<keyword evidence="1" id="KW-0479">Metal-binding</keyword>
<evidence type="ECO:0000259" key="3">
    <source>
        <dbReference type="Pfam" id="PF13649"/>
    </source>
</evidence>
<dbReference type="Pfam" id="PF13649">
    <property type="entry name" value="Methyltransf_25"/>
    <property type="match status" value="1"/>
</dbReference>
<feature type="binding site" evidence="1">
    <location>
        <position position="44"/>
    </location>
    <ligand>
        <name>Zn(2+)</name>
        <dbReference type="ChEBI" id="CHEBI:29105"/>
    </ligand>
</feature>
<keyword evidence="5" id="KW-0489">Methyltransferase</keyword>
<feature type="domain" description="Methyltransferase" evidence="3">
    <location>
        <begin position="110"/>
        <end position="182"/>
    </location>
</feature>
<dbReference type="AlphaFoldDB" id="A0A378Y329"/>
<accession>A0A378Y329</accession>
<dbReference type="GO" id="GO:0046872">
    <property type="term" value="F:metal ion binding"/>
    <property type="evidence" value="ECO:0007669"/>
    <property type="project" value="UniProtKB-KW"/>
</dbReference>
<dbReference type="InterPro" id="IPR048647">
    <property type="entry name" value="RlmA_N"/>
</dbReference>
<evidence type="ECO:0000313" key="6">
    <source>
        <dbReference type="Proteomes" id="UP000254400"/>
    </source>
</evidence>
<dbReference type="Gene3D" id="3.40.50.150">
    <property type="entry name" value="Vaccinia Virus protein VP39"/>
    <property type="match status" value="1"/>
</dbReference>
<dbReference type="InterPro" id="IPR041698">
    <property type="entry name" value="Methyltransf_25"/>
</dbReference>
<proteinExistence type="predicted"/>
<gene>
    <name evidence="5" type="primary">M1_4377</name>
    <name evidence="5" type="ORF">NCTC10343_04401</name>
</gene>
<feature type="binding site" evidence="1">
    <location>
        <position position="40"/>
    </location>
    <ligand>
        <name>Zn(2+)</name>
        <dbReference type="ChEBI" id="CHEBI:29105"/>
    </ligand>
</feature>
<feature type="binding site" evidence="2">
    <location>
        <position position="208"/>
    </location>
    <ligand>
        <name>S-adenosyl-L-methionine</name>
        <dbReference type="ChEBI" id="CHEBI:59789"/>
    </ligand>
</feature>
<sequence length="295" mass="33911">MSKWNKHEMKASLIRKHQHLFSCPVCSQPMRIVEGKSFLCTNQHCYDLSKHGYLHLSARSHKTKYDKQLFNSRRMMCNSGFFDPLNEAISCTMMKFMKPLYDQKSHMYLLDAGCGEGSPSSHIQDKLTWKGITELTSVGMDLSKEGIVAAAKAYPHALWCVADLAHCPFANQQFDGILNILSPSNYAEFKRILSEDGCILKVIPEPYYLQELRCLYEQKKPTYSNDNILSRFKDSFNLLSAERVTYRFMLNADLVEPLLHMTPLSWGATEADWQRMQEIDLPYVTVDLLILCGKK</sequence>
<dbReference type="EC" id="2.1.1.187" evidence="5"/>
<evidence type="ECO:0000256" key="1">
    <source>
        <dbReference type="PIRSR" id="PIRSR018249-1"/>
    </source>
</evidence>
<reference evidence="5 6" key="1">
    <citation type="submission" date="2018-06" db="EMBL/GenBank/DDBJ databases">
        <authorList>
            <consortium name="Pathogen Informatics"/>
            <person name="Doyle S."/>
        </authorList>
    </citation>
    <scope>NUCLEOTIDE SEQUENCE [LARGE SCALE GENOMIC DNA]</scope>
    <source>
        <strain evidence="5 6">NCTC10343</strain>
    </source>
</reference>
<organism evidence="5 6">
    <name type="scientific">Paenibacillus polymyxa</name>
    <name type="common">Bacillus polymyxa</name>
    <dbReference type="NCBI Taxonomy" id="1406"/>
    <lineage>
        <taxon>Bacteria</taxon>
        <taxon>Bacillati</taxon>
        <taxon>Bacillota</taxon>
        <taxon>Bacilli</taxon>
        <taxon>Bacillales</taxon>
        <taxon>Paenibacillaceae</taxon>
        <taxon>Paenibacillus</taxon>
    </lineage>
</organism>
<dbReference type="EMBL" id="UGSC01000001">
    <property type="protein sequence ID" value="SUA71494.1"/>
    <property type="molecule type" value="Genomic_DNA"/>
</dbReference>
<feature type="binding site" evidence="1">
    <location>
        <position position="23"/>
    </location>
    <ligand>
        <name>Zn(2+)</name>
        <dbReference type="ChEBI" id="CHEBI:29105"/>
    </ligand>
</feature>
<dbReference type="GO" id="GO:0052911">
    <property type="term" value="F:23S rRNA (guanine(745)-N(1))-methyltransferase activity"/>
    <property type="evidence" value="ECO:0007669"/>
    <property type="project" value="UniProtKB-EC"/>
</dbReference>
<dbReference type="PIRSF" id="PIRSF018249">
    <property type="entry name" value="MyrA_prd"/>
    <property type="match status" value="1"/>
</dbReference>
<keyword evidence="2" id="KW-0949">S-adenosyl-L-methionine</keyword>
<name>A0A378Y329_PAEPO</name>
<dbReference type="Proteomes" id="UP000254400">
    <property type="component" value="Unassembled WGS sequence"/>
</dbReference>
<feature type="binding site" evidence="2">
    <location>
        <begin position="116"/>
        <end position="117"/>
    </location>
    <ligand>
        <name>S-adenosyl-L-methionine</name>
        <dbReference type="ChEBI" id="CHEBI:59789"/>
    </ligand>
</feature>
<feature type="domain" description="23S rRNA (guanine(745)-N(1))-methyltransferase N-terminal" evidence="4">
    <location>
        <begin position="21"/>
        <end position="56"/>
    </location>
</feature>
<feature type="binding site" evidence="2">
    <location>
        <position position="82"/>
    </location>
    <ligand>
        <name>S-adenosyl-L-methionine</name>
        <dbReference type="ChEBI" id="CHEBI:59789"/>
    </ligand>
</feature>
<keyword evidence="5" id="KW-0808">Transferase</keyword>
<dbReference type="InterPro" id="IPR029063">
    <property type="entry name" value="SAM-dependent_MTases_sf"/>
</dbReference>
<evidence type="ECO:0000313" key="5">
    <source>
        <dbReference type="EMBL" id="SUA71494.1"/>
    </source>
</evidence>
<dbReference type="InterPro" id="IPR016718">
    <property type="entry name" value="rRNA_m1G-MeTrfase_A_prd"/>
</dbReference>
<dbReference type="Pfam" id="PF21302">
    <property type="entry name" value="Zn_ribbon_RlmA"/>
    <property type="match status" value="1"/>
</dbReference>
<dbReference type="SUPFAM" id="SSF53335">
    <property type="entry name" value="S-adenosyl-L-methionine-dependent methyltransferases"/>
    <property type="match status" value="1"/>
</dbReference>
<evidence type="ECO:0000256" key="2">
    <source>
        <dbReference type="PIRSR" id="PIRSR018249-2"/>
    </source>
</evidence>
<protein>
    <submittedName>
        <fullName evidence="5">rRNA (Guanine-N1-)-methyltransferase</fullName>
        <ecNumber evidence="5">2.1.1.187</ecNumber>
    </submittedName>
</protein>